<keyword evidence="2" id="KW-0442">Lipid degradation</keyword>
<dbReference type="InterPro" id="IPR002641">
    <property type="entry name" value="PNPLA_dom"/>
</dbReference>
<dbReference type="Pfam" id="PF11856">
    <property type="entry name" value="DUF3376"/>
    <property type="match status" value="1"/>
</dbReference>
<comment type="caution">
    <text evidence="2">Lacks conserved residue(s) required for the propagation of feature annotation.</text>
</comment>
<sequence>MRDKELRLALVCYGGISLAVYMHGITKELWRLLSASRAFCAGDPASGGSERVYRAMFEEIAEASGVRLRVLTDILAGASAGGINSVFLARAIDTGESLDPLTDLWLRDADVERLIDPAQAPGHAMTKFWARPLAWMAAGSGKLIDETVEAAARDEVRAKLDHFVRSRWFEPPFGGERLCNLILDAFDAMAAAPAGPRLLPAGQPLDLFVTVTDFAGHPERLRLNSPAEVVETEHRLVLSFSSQGRPGERLAEAPDLTFAARATSSFPGAFPPFTVAELDRVMAARESEWPTRDAFLARAMPRHASARGAERAVLIDGSVLANAPFRPAIAALRERPARRQIDRRFVFIDPAPGFAFALNGKIDGVPGFFQTLIGALSEIPRQQPIRDSLEALSARSARIERMNAILDQLRGEVEGQVEGLFGYTFLLDYPTPKRLAAWRRRAQAAAATRAGYGQAAYGILKLEGVIDRTAQLLSHLAGRDGPEPQRRIREAVAAAARERGAYEIGTAHAGGAGAEAIAFLRAFDIGFRIRRLRLLVRRIGEQDGDRDRSDLSEVREAAYTALSAYLEAQRAETHAGLRDVARRLPADAGAALDALDNALNLTRLDAETDAALATALSGLSRDLKRPLLLAYLGFPFFDIATLPLLQGEGLDEFDPVRVDRISPDDATAIREGGADACLKGTQFHNFGAFFSRAYRENDYLWGRLHGAERLVDIVLSSLPAGTRLRPGRATAIKRALFHAILDEEADRLTTIPGLLASIRAELGPRGD</sequence>
<reference evidence="4 5" key="1">
    <citation type="journal article" date="2018" name="Nat. Biotechnol.">
        <title>A standardized bacterial taxonomy based on genome phylogeny substantially revises the tree of life.</title>
        <authorList>
            <person name="Parks D.H."/>
            <person name="Chuvochina M."/>
            <person name="Waite D.W."/>
            <person name="Rinke C."/>
            <person name="Skarshewski A."/>
            <person name="Chaumeil P.A."/>
            <person name="Hugenholtz P."/>
        </authorList>
    </citation>
    <scope>NUCLEOTIDE SEQUENCE [LARGE SCALE GENOMIC DNA]</scope>
    <source>
        <strain evidence="4">UBA9015</strain>
    </source>
</reference>
<dbReference type="AlphaFoldDB" id="A0A3D0WB58"/>
<feature type="short sequence motif" description="GXSXG" evidence="2">
    <location>
        <begin position="77"/>
        <end position="81"/>
    </location>
</feature>
<dbReference type="NCBIfam" id="TIGR03607">
    <property type="entry name" value="patatin-like protein"/>
    <property type="match status" value="1"/>
</dbReference>
<gene>
    <name evidence="4" type="ORF">DEP91_07395</name>
</gene>
<dbReference type="PROSITE" id="PS51635">
    <property type="entry name" value="PNPLA"/>
    <property type="match status" value="1"/>
</dbReference>
<name>A0A3D0WB58_9SPHN</name>
<keyword evidence="2" id="KW-0378">Hydrolase</keyword>
<keyword evidence="1 2" id="KW-0443">Lipid metabolism</keyword>
<dbReference type="InterPro" id="IPR019894">
    <property type="entry name" value="Patatin-related_protein"/>
</dbReference>
<evidence type="ECO:0000313" key="4">
    <source>
        <dbReference type="EMBL" id="HCB75987.1"/>
    </source>
</evidence>
<dbReference type="SUPFAM" id="SSF52151">
    <property type="entry name" value="FabD/lysophospholipase-like"/>
    <property type="match status" value="1"/>
</dbReference>
<organism evidence="4 5">
    <name type="scientific">Sphingomonas bacterium</name>
    <dbReference type="NCBI Taxonomy" id="1895847"/>
    <lineage>
        <taxon>Bacteria</taxon>
        <taxon>Pseudomonadati</taxon>
        <taxon>Pseudomonadota</taxon>
        <taxon>Alphaproteobacteria</taxon>
        <taxon>Sphingomonadales</taxon>
        <taxon>Sphingomonadaceae</taxon>
        <taxon>Sphingomonas</taxon>
    </lineage>
</organism>
<feature type="active site" description="Nucleophile" evidence="2">
    <location>
        <position position="79"/>
    </location>
</feature>
<evidence type="ECO:0000313" key="5">
    <source>
        <dbReference type="Proteomes" id="UP000262699"/>
    </source>
</evidence>
<evidence type="ECO:0000259" key="3">
    <source>
        <dbReference type="PROSITE" id="PS51635"/>
    </source>
</evidence>
<dbReference type="GO" id="GO:0016042">
    <property type="term" value="P:lipid catabolic process"/>
    <property type="evidence" value="ECO:0007669"/>
    <property type="project" value="UniProtKB-UniRule"/>
</dbReference>
<accession>A0A3D0WB58</accession>
<dbReference type="Gene3D" id="3.40.1090.10">
    <property type="entry name" value="Cytosolic phospholipase A2 catalytic domain"/>
    <property type="match status" value="1"/>
</dbReference>
<evidence type="ECO:0000256" key="2">
    <source>
        <dbReference type="PROSITE-ProRule" id="PRU01161"/>
    </source>
</evidence>
<comment type="caution">
    <text evidence="4">The sequence shown here is derived from an EMBL/GenBank/DDBJ whole genome shotgun (WGS) entry which is preliminary data.</text>
</comment>
<proteinExistence type="predicted"/>
<dbReference type="InterPro" id="IPR016035">
    <property type="entry name" value="Acyl_Trfase/lysoPLipase"/>
</dbReference>
<dbReference type="EMBL" id="DOYJ01000208">
    <property type="protein sequence ID" value="HCB75987.1"/>
    <property type="molecule type" value="Genomic_DNA"/>
</dbReference>
<feature type="domain" description="PNPLA" evidence="3">
    <location>
        <begin position="10"/>
        <end position="329"/>
    </location>
</feature>
<dbReference type="Proteomes" id="UP000262699">
    <property type="component" value="Unassembled WGS sequence"/>
</dbReference>
<feature type="active site" description="Proton acceptor" evidence="2">
    <location>
        <position position="316"/>
    </location>
</feature>
<dbReference type="InterPro" id="IPR024282">
    <property type="entry name" value="DUF3376"/>
</dbReference>
<dbReference type="Pfam" id="PF01734">
    <property type="entry name" value="Patatin"/>
    <property type="match status" value="1"/>
</dbReference>
<evidence type="ECO:0000256" key="1">
    <source>
        <dbReference type="ARBA" id="ARBA00023098"/>
    </source>
</evidence>
<dbReference type="GO" id="GO:0016787">
    <property type="term" value="F:hydrolase activity"/>
    <property type="evidence" value="ECO:0007669"/>
    <property type="project" value="UniProtKB-UniRule"/>
</dbReference>
<protein>
    <submittedName>
        <fullName evidence="4">DUF3376 domain-containing protein</fullName>
    </submittedName>
</protein>